<dbReference type="PANTHER" id="PTHR43406:SF1">
    <property type="entry name" value="TRYPTOPHAN SYNTHASE ALPHA CHAIN, CHLOROPLASTIC"/>
    <property type="match status" value="1"/>
</dbReference>
<comment type="function">
    <text evidence="1 9">The alpha subunit is responsible for the aldol cleavage of indoleglycerol phosphate to indole and glyceraldehyde 3-phosphate.</text>
</comment>
<dbReference type="SUPFAM" id="SSF51366">
    <property type="entry name" value="Ribulose-phoshate binding barrel"/>
    <property type="match status" value="1"/>
</dbReference>
<evidence type="ECO:0000256" key="7">
    <source>
        <dbReference type="ARBA" id="ARBA00023239"/>
    </source>
</evidence>
<dbReference type="GO" id="GO:0004834">
    <property type="term" value="F:tryptophan synthase activity"/>
    <property type="evidence" value="ECO:0007669"/>
    <property type="project" value="UniProtKB-UniRule"/>
</dbReference>
<accession>A0A975F7I3</accession>
<evidence type="ECO:0000256" key="8">
    <source>
        <dbReference type="ARBA" id="ARBA00049047"/>
    </source>
</evidence>
<dbReference type="Pfam" id="PF00290">
    <property type="entry name" value="Trp_syntA"/>
    <property type="match status" value="1"/>
</dbReference>
<dbReference type="GO" id="GO:0005829">
    <property type="term" value="C:cytosol"/>
    <property type="evidence" value="ECO:0007669"/>
    <property type="project" value="TreeGrafter"/>
</dbReference>
<evidence type="ECO:0000256" key="9">
    <source>
        <dbReference type="HAMAP-Rule" id="MF_00131"/>
    </source>
</evidence>
<name>A0A975F7I3_9GAMM</name>
<evidence type="ECO:0000256" key="3">
    <source>
        <dbReference type="ARBA" id="ARBA00011270"/>
    </source>
</evidence>
<dbReference type="EC" id="4.2.1.20" evidence="9"/>
<dbReference type="FunFam" id="3.20.20.70:FF:000037">
    <property type="entry name" value="Tryptophan synthase alpha chain"/>
    <property type="match status" value="1"/>
</dbReference>
<sequence length="269" mass="27952">MSRIAACFAALKAQGKTALIPYVTAGDPHPSITVPLMHRMVAAGANIIELGVPFSDPMADGPTIQQAHERALKHNTSLHDILGMVAEFRQADATTPVVLMGYLNPIEIMGYAEFAKAAEAAGVDGALTVDLPPEEGMGVLPLFREHGIDPIFLLSPTTPERRIATVAQAGGGFIYYVSLKGVTGASTLDVGQVAQHIAQIRQHTDLPLGVGFGIKDAATAAAVAKTADAVVVGSAVIKLIEATPDDHAAIMDGISDLLVSMRTAMDAGV</sequence>
<dbReference type="KEGG" id="tun:J9260_13000"/>
<dbReference type="InterPro" id="IPR002028">
    <property type="entry name" value="Trp_synthase_suA"/>
</dbReference>
<dbReference type="EMBL" id="CP072793">
    <property type="protein sequence ID" value="QTR52622.1"/>
    <property type="molecule type" value="Genomic_DNA"/>
</dbReference>
<reference evidence="11" key="1">
    <citation type="submission" date="2021-04" db="EMBL/GenBank/DDBJ databases">
        <title>Genomics, taxonomy and metabolism of representatives of sulfur bacteria of the genus Thiothrix: Thiothrix fructosivorans QT, Thiothrix unzii A1T and three new species, Thiothrix subterranea sp. nov., Thiothrix litoralis sp. nov. and 'Candidatus Thiothrix anitrata' sp. nov.</title>
        <authorList>
            <person name="Ravin N.V."/>
            <person name="Smolyakov D."/>
            <person name="Rudenko T.S."/>
            <person name="Mardanov A.V."/>
            <person name="Beletsky A.V."/>
            <person name="Markov N.D."/>
            <person name="Fomenkov A.I."/>
            <person name="Roberts R.J."/>
            <person name="Karnachuk O.V."/>
            <person name="Novikov A."/>
            <person name="Grabovich M.Y."/>
        </authorList>
    </citation>
    <scope>NUCLEOTIDE SEQUENCE</scope>
    <source>
        <strain evidence="11">A1</strain>
    </source>
</reference>
<evidence type="ECO:0000313" key="11">
    <source>
        <dbReference type="EMBL" id="QTR52622.1"/>
    </source>
</evidence>
<dbReference type="HAMAP" id="MF_00131">
    <property type="entry name" value="Trp_synth_alpha"/>
    <property type="match status" value="1"/>
</dbReference>
<evidence type="ECO:0000256" key="10">
    <source>
        <dbReference type="RuleBase" id="RU003662"/>
    </source>
</evidence>
<evidence type="ECO:0000256" key="2">
    <source>
        <dbReference type="ARBA" id="ARBA00004733"/>
    </source>
</evidence>
<dbReference type="Proteomes" id="UP000672009">
    <property type="component" value="Chromosome"/>
</dbReference>
<keyword evidence="5 9" id="KW-0822">Tryptophan biosynthesis</keyword>
<dbReference type="InterPro" id="IPR013785">
    <property type="entry name" value="Aldolase_TIM"/>
</dbReference>
<feature type="active site" description="Proton acceptor" evidence="9">
    <location>
        <position position="49"/>
    </location>
</feature>
<proteinExistence type="inferred from homology"/>
<keyword evidence="7 9" id="KW-0456">Lyase</keyword>
<dbReference type="InterPro" id="IPR018204">
    <property type="entry name" value="Trp_synthase_alpha_AS"/>
</dbReference>
<comment type="similarity">
    <text evidence="9 10">Belongs to the TrpA family.</text>
</comment>
<dbReference type="InterPro" id="IPR011060">
    <property type="entry name" value="RibuloseP-bd_barrel"/>
</dbReference>
<keyword evidence="12" id="KW-1185">Reference proteome</keyword>
<protein>
    <recommendedName>
        <fullName evidence="9">Tryptophan synthase alpha chain</fullName>
        <ecNumber evidence="9">4.2.1.20</ecNumber>
    </recommendedName>
</protein>
<dbReference type="PROSITE" id="PS00167">
    <property type="entry name" value="TRP_SYNTHASE_ALPHA"/>
    <property type="match status" value="1"/>
</dbReference>
<comment type="subunit">
    <text evidence="3 9">Tetramer of two alpha and two beta chains.</text>
</comment>
<evidence type="ECO:0000256" key="5">
    <source>
        <dbReference type="ARBA" id="ARBA00022822"/>
    </source>
</evidence>
<dbReference type="NCBIfam" id="TIGR00262">
    <property type="entry name" value="trpA"/>
    <property type="match status" value="1"/>
</dbReference>
<gene>
    <name evidence="9 11" type="primary">trpA</name>
    <name evidence="11" type="ORF">J9260_13000</name>
</gene>
<dbReference type="PANTHER" id="PTHR43406">
    <property type="entry name" value="TRYPTOPHAN SYNTHASE, ALPHA CHAIN"/>
    <property type="match status" value="1"/>
</dbReference>
<evidence type="ECO:0000256" key="6">
    <source>
        <dbReference type="ARBA" id="ARBA00023141"/>
    </source>
</evidence>
<dbReference type="AlphaFoldDB" id="A0A975F7I3"/>
<dbReference type="Gene3D" id="3.20.20.70">
    <property type="entry name" value="Aldolase class I"/>
    <property type="match status" value="1"/>
</dbReference>
<evidence type="ECO:0000313" key="12">
    <source>
        <dbReference type="Proteomes" id="UP000672009"/>
    </source>
</evidence>
<feature type="active site" description="Proton acceptor" evidence="9">
    <location>
        <position position="60"/>
    </location>
</feature>
<comment type="pathway">
    <text evidence="2 9">Amino-acid biosynthesis; L-tryptophan biosynthesis; L-tryptophan from chorismate: step 5/5.</text>
</comment>
<evidence type="ECO:0000256" key="4">
    <source>
        <dbReference type="ARBA" id="ARBA00022605"/>
    </source>
</evidence>
<comment type="catalytic activity">
    <reaction evidence="8 9">
        <text>(1S,2R)-1-C-(indol-3-yl)glycerol 3-phosphate + L-serine = D-glyceraldehyde 3-phosphate + L-tryptophan + H2O</text>
        <dbReference type="Rhea" id="RHEA:10532"/>
        <dbReference type="ChEBI" id="CHEBI:15377"/>
        <dbReference type="ChEBI" id="CHEBI:33384"/>
        <dbReference type="ChEBI" id="CHEBI:57912"/>
        <dbReference type="ChEBI" id="CHEBI:58866"/>
        <dbReference type="ChEBI" id="CHEBI:59776"/>
        <dbReference type="EC" id="4.2.1.20"/>
    </reaction>
</comment>
<dbReference type="CDD" id="cd04724">
    <property type="entry name" value="Tryptophan_synthase_alpha"/>
    <property type="match status" value="1"/>
</dbReference>
<organism evidence="11 12">
    <name type="scientific">Thiothrix unzii</name>
    <dbReference type="NCBI Taxonomy" id="111769"/>
    <lineage>
        <taxon>Bacteria</taxon>
        <taxon>Pseudomonadati</taxon>
        <taxon>Pseudomonadota</taxon>
        <taxon>Gammaproteobacteria</taxon>
        <taxon>Thiotrichales</taxon>
        <taxon>Thiotrichaceae</taxon>
        <taxon>Thiothrix</taxon>
    </lineage>
</organism>
<dbReference type="RefSeq" id="WP_210218162.1">
    <property type="nucleotide sequence ID" value="NZ_CP072793.1"/>
</dbReference>
<keyword evidence="6 9" id="KW-0057">Aromatic amino acid biosynthesis</keyword>
<keyword evidence="4 9" id="KW-0028">Amino-acid biosynthesis</keyword>
<evidence type="ECO:0000256" key="1">
    <source>
        <dbReference type="ARBA" id="ARBA00003365"/>
    </source>
</evidence>